<evidence type="ECO:0000313" key="4">
    <source>
        <dbReference type="EMBL" id="ASK43696.1"/>
    </source>
</evidence>
<protein>
    <submittedName>
        <fullName evidence="4">Uncharacterized protein</fullName>
    </submittedName>
</protein>
<dbReference type="InterPro" id="IPR008920">
    <property type="entry name" value="TF_FadR/GntR_C"/>
</dbReference>
<reference evidence="4" key="1">
    <citation type="submission" date="2016-10" db="EMBL/GenBank/DDBJ databases">
        <title>Agrobacterium Ti plasmids: Classification based on T-DNA and Vir regions organization.</title>
        <authorList>
            <person name="Nabi N."/>
            <person name="Vial L."/>
            <person name="Ben Hafsa A."/>
            <person name="Chapulliot D."/>
            <person name="Berard A."/>
            <person name="Chauveau A."/>
            <person name="Le Paslier M.-C."/>
            <person name="Harzallah Skhiri F."/>
            <person name="Brunel D."/>
            <person name="Nesme X."/>
            <person name="Chaouachi M."/>
        </authorList>
    </citation>
    <scope>NUCLEOTIDE SEQUENCE</scope>
    <source>
        <strain evidence="4">CFBP1904</strain>
        <plasmid evidence="4">pTi_CFBP1904</plasmid>
    </source>
</reference>
<geneLocation type="plasmid" evidence="4">
    <name>pTi_CFBP1904</name>
</geneLocation>
<evidence type="ECO:0000256" key="1">
    <source>
        <dbReference type="ARBA" id="ARBA00023015"/>
    </source>
</evidence>
<dbReference type="Pfam" id="PF00392">
    <property type="entry name" value="GntR"/>
    <property type="match status" value="1"/>
</dbReference>
<dbReference type="Gene3D" id="1.20.120.530">
    <property type="entry name" value="GntR ligand-binding domain-like"/>
    <property type="match status" value="1"/>
</dbReference>
<dbReference type="InterPro" id="IPR036388">
    <property type="entry name" value="WH-like_DNA-bd_sf"/>
</dbReference>
<evidence type="ECO:0000256" key="2">
    <source>
        <dbReference type="ARBA" id="ARBA00023125"/>
    </source>
</evidence>
<dbReference type="PANTHER" id="PTHR43537">
    <property type="entry name" value="TRANSCRIPTIONAL REGULATOR, GNTR FAMILY"/>
    <property type="match status" value="1"/>
</dbReference>
<organism evidence="4">
    <name type="scientific">Agrobacterium tumefaciens</name>
    <dbReference type="NCBI Taxonomy" id="358"/>
    <lineage>
        <taxon>Bacteria</taxon>
        <taxon>Pseudomonadati</taxon>
        <taxon>Pseudomonadota</taxon>
        <taxon>Alphaproteobacteria</taxon>
        <taxon>Hyphomicrobiales</taxon>
        <taxon>Rhizobiaceae</taxon>
        <taxon>Rhizobium/Agrobacterium group</taxon>
        <taxon>Agrobacterium</taxon>
        <taxon>Agrobacterium tumefaciens complex</taxon>
    </lineage>
</organism>
<sequence length="252" mass="28027">MQKQQPLFASDVDVTDDHDKAGQVYARIRSVLISYRVPSSTFLNIRTIAKALNVSPTPVREALIRLANEELVLQAPAGRGYFSRVPSVDQLAAEYEAAYSIICYAIRKNARGFSLRGLRPLKEIQADVSAFQLAANGASPFVVFLETLYQRLVGISGNAILQAHVQHFLDRTSFIREFDLLTPQRQHQIVDHMTQFIDLLEGGRTEDAIKNLEQQLTIKTGLLPELVHGVMQRSAADNKSIEALISESPLKG</sequence>
<dbReference type="SMART" id="SM00345">
    <property type="entry name" value="HTH_GNTR"/>
    <property type="match status" value="1"/>
</dbReference>
<dbReference type="SUPFAM" id="SSF48008">
    <property type="entry name" value="GntR ligand-binding domain-like"/>
    <property type="match status" value="1"/>
</dbReference>
<dbReference type="EMBL" id="KY000042">
    <property type="protein sequence ID" value="ASK43696.1"/>
    <property type="molecule type" value="Genomic_DNA"/>
</dbReference>
<dbReference type="InterPro" id="IPR011711">
    <property type="entry name" value="GntR_C"/>
</dbReference>
<dbReference type="SUPFAM" id="SSF46785">
    <property type="entry name" value="Winged helix' DNA-binding domain"/>
    <property type="match status" value="1"/>
</dbReference>
<dbReference type="InterPro" id="IPR036390">
    <property type="entry name" value="WH_DNA-bd_sf"/>
</dbReference>
<evidence type="ECO:0000256" key="3">
    <source>
        <dbReference type="ARBA" id="ARBA00023163"/>
    </source>
</evidence>
<keyword evidence="1" id="KW-0805">Transcription regulation</keyword>
<dbReference type="InterPro" id="IPR000524">
    <property type="entry name" value="Tscrpt_reg_HTH_GntR"/>
</dbReference>
<accession>A0A2Z2PU07</accession>
<dbReference type="Pfam" id="PF07729">
    <property type="entry name" value="FCD"/>
    <property type="match status" value="1"/>
</dbReference>
<dbReference type="GO" id="GO:0003700">
    <property type="term" value="F:DNA-binding transcription factor activity"/>
    <property type="evidence" value="ECO:0007669"/>
    <property type="project" value="InterPro"/>
</dbReference>
<dbReference type="RefSeq" id="WP_060716538.1">
    <property type="nucleotide sequence ID" value="NZ_CP048468.1"/>
</dbReference>
<dbReference type="PANTHER" id="PTHR43537:SF5">
    <property type="entry name" value="UXU OPERON TRANSCRIPTIONAL REGULATOR"/>
    <property type="match status" value="1"/>
</dbReference>
<keyword evidence="3" id="KW-0804">Transcription</keyword>
<dbReference type="AlphaFoldDB" id="A0A2Z2PU07"/>
<dbReference type="GO" id="GO:0003677">
    <property type="term" value="F:DNA binding"/>
    <property type="evidence" value="ECO:0007669"/>
    <property type="project" value="UniProtKB-KW"/>
</dbReference>
<name>A0A2Z2PU07_AGRTU</name>
<keyword evidence="2" id="KW-0238">DNA-binding</keyword>
<proteinExistence type="predicted"/>
<dbReference type="GeneID" id="60684664"/>
<keyword evidence="4" id="KW-0614">Plasmid</keyword>
<dbReference type="Gene3D" id="1.10.10.10">
    <property type="entry name" value="Winged helix-like DNA-binding domain superfamily/Winged helix DNA-binding domain"/>
    <property type="match status" value="1"/>
</dbReference>